<name>A0A8T0KMN1_PHAAN</name>
<evidence type="ECO:0000313" key="2">
    <source>
        <dbReference type="Proteomes" id="UP000743370"/>
    </source>
</evidence>
<accession>A0A8T0KMN1</accession>
<reference evidence="1 2" key="1">
    <citation type="submission" date="2020-05" db="EMBL/GenBank/DDBJ databases">
        <title>Vigna angularis (adzuki bean) Var. LongXiaoDou No. 4 denovo assembly.</title>
        <authorList>
            <person name="Xiang H."/>
        </authorList>
    </citation>
    <scope>NUCLEOTIDE SEQUENCE [LARGE SCALE GENOMIC DNA]</scope>
    <source>
        <tissue evidence="1">Leaf</tissue>
    </source>
</reference>
<organism evidence="1 2">
    <name type="scientific">Phaseolus angularis</name>
    <name type="common">Azuki bean</name>
    <name type="synonym">Vigna angularis</name>
    <dbReference type="NCBI Taxonomy" id="3914"/>
    <lineage>
        <taxon>Eukaryota</taxon>
        <taxon>Viridiplantae</taxon>
        <taxon>Streptophyta</taxon>
        <taxon>Embryophyta</taxon>
        <taxon>Tracheophyta</taxon>
        <taxon>Spermatophyta</taxon>
        <taxon>Magnoliopsida</taxon>
        <taxon>eudicotyledons</taxon>
        <taxon>Gunneridae</taxon>
        <taxon>Pentapetalae</taxon>
        <taxon>rosids</taxon>
        <taxon>fabids</taxon>
        <taxon>Fabales</taxon>
        <taxon>Fabaceae</taxon>
        <taxon>Papilionoideae</taxon>
        <taxon>50 kb inversion clade</taxon>
        <taxon>NPAAA clade</taxon>
        <taxon>indigoferoid/millettioid clade</taxon>
        <taxon>Phaseoleae</taxon>
        <taxon>Vigna</taxon>
    </lineage>
</organism>
<dbReference type="AlphaFoldDB" id="A0A8T0KMN1"/>
<proteinExistence type="predicted"/>
<comment type="caution">
    <text evidence="1">The sequence shown here is derived from an EMBL/GenBank/DDBJ whole genome shotgun (WGS) entry which is preliminary data.</text>
</comment>
<protein>
    <submittedName>
        <fullName evidence="1">Uncharacterized protein</fullName>
    </submittedName>
</protein>
<sequence length="170" mass="18540">MVLVSNTNRDDSIIEARSLFDAIVQMIVADNLPPIAIPRGASRPSSCAASTTVAAPIPSLCGCRLPRRQSAAIRSLFGCRLRPYSCRHRRPLCHRHPVAVVAPLSSSPSLPITDVNFSKLMILEIGIGGNHSIIVIVVKDIGKQDIIMVVENIPKNHEIKLLNVSVPEYY</sequence>
<evidence type="ECO:0000313" key="1">
    <source>
        <dbReference type="EMBL" id="KAG2399613.1"/>
    </source>
</evidence>
<dbReference type="Proteomes" id="UP000743370">
    <property type="component" value="Unassembled WGS sequence"/>
</dbReference>
<gene>
    <name evidence="1" type="ORF">HKW66_Vig0105340</name>
</gene>
<dbReference type="EMBL" id="JABFOF010000004">
    <property type="protein sequence ID" value="KAG2399613.1"/>
    <property type="molecule type" value="Genomic_DNA"/>
</dbReference>